<feature type="domain" description="Bacterial transcriptional activator" evidence="5">
    <location>
        <begin position="115"/>
        <end position="258"/>
    </location>
</feature>
<sequence>MAGSIEPSRPPAVAIQIFGNLEVRVNGRQLDLGTEQMQRMLVGLLAAGGRPVSRDTLLIWIWDEIWDTPERFKSQVDALHQLVRKLRRRLESVGLHNTLTWRNGCYAFDMAVADVDLHRFAAELANAGQAMSEDEEQAAELLEVALRRVRGEPLAGLNGRKIEGFRVTLEEEMLNAELTLNQLRMRNDRHLERISQLTALAAEHPDNEMVTWLLMHALYRSGRQDDALKAFRDLRARLVDRDGLDILQPLSDLHDRMLRGDPELWEPDAVVFPGARTVTRPRSSGTASPSPAAEERAEEPGSAGDGQEEASDGVSHGREPSDPSPAAPHAPGTTVTTFHGPVVSHGVIGTVHAGSFHQHG</sequence>
<protein>
    <recommendedName>
        <fullName evidence="5">Bacterial transcriptional activator domain-containing protein</fullName>
    </recommendedName>
</protein>
<keyword evidence="1" id="KW-0805">Transcription regulation</keyword>
<name>A0ABN3Q8U5_9ACTN</name>
<keyword evidence="3" id="KW-0175">Coiled coil</keyword>
<keyword evidence="2" id="KW-0804">Transcription</keyword>
<evidence type="ECO:0000259" key="5">
    <source>
        <dbReference type="SMART" id="SM01043"/>
    </source>
</evidence>
<dbReference type="PANTHER" id="PTHR35807:SF1">
    <property type="entry name" value="TRANSCRIPTIONAL REGULATOR REDD"/>
    <property type="match status" value="1"/>
</dbReference>
<dbReference type="InterPro" id="IPR005158">
    <property type="entry name" value="BTAD"/>
</dbReference>
<dbReference type="PANTHER" id="PTHR35807">
    <property type="entry name" value="TRANSCRIPTIONAL REGULATOR REDD-RELATED"/>
    <property type="match status" value="1"/>
</dbReference>
<keyword evidence="7" id="KW-1185">Reference proteome</keyword>
<dbReference type="SUPFAM" id="SSF48452">
    <property type="entry name" value="TPR-like"/>
    <property type="match status" value="1"/>
</dbReference>
<dbReference type="InterPro" id="IPR016032">
    <property type="entry name" value="Sig_transdc_resp-reg_C-effctor"/>
</dbReference>
<evidence type="ECO:0000256" key="4">
    <source>
        <dbReference type="SAM" id="MobiDB-lite"/>
    </source>
</evidence>
<dbReference type="SMART" id="SM01043">
    <property type="entry name" value="BTAD"/>
    <property type="match status" value="1"/>
</dbReference>
<reference evidence="6 7" key="1">
    <citation type="journal article" date="2019" name="Int. J. Syst. Evol. Microbiol.">
        <title>The Global Catalogue of Microorganisms (GCM) 10K type strain sequencing project: providing services to taxonomists for standard genome sequencing and annotation.</title>
        <authorList>
            <consortium name="The Broad Institute Genomics Platform"/>
            <consortium name="The Broad Institute Genome Sequencing Center for Infectious Disease"/>
            <person name="Wu L."/>
            <person name="Ma J."/>
        </authorList>
    </citation>
    <scope>NUCLEOTIDE SEQUENCE [LARGE SCALE GENOMIC DNA]</scope>
    <source>
        <strain evidence="6 7">JCM 6833</strain>
    </source>
</reference>
<evidence type="ECO:0000256" key="2">
    <source>
        <dbReference type="ARBA" id="ARBA00023163"/>
    </source>
</evidence>
<evidence type="ECO:0000313" key="7">
    <source>
        <dbReference type="Proteomes" id="UP001501509"/>
    </source>
</evidence>
<dbReference type="InterPro" id="IPR011990">
    <property type="entry name" value="TPR-like_helical_dom_sf"/>
</dbReference>
<feature type="coiled-coil region" evidence="3">
    <location>
        <begin position="166"/>
        <end position="200"/>
    </location>
</feature>
<organism evidence="6 7">
    <name type="scientific">Actinomadura fulvescens</name>
    <dbReference type="NCBI Taxonomy" id="46160"/>
    <lineage>
        <taxon>Bacteria</taxon>
        <taxon>Bacillati</taxon>
        <taxon>Actinomycetota</taxon>
        <taxon>Actinomycetes</taxon>
        <taxon>Streptosporangiales</taxon>
        <taxon>Thermomonosporaceae</taxon>
        <taxon>Actinomadura</taxon>
    </lineage>
</organism>
<proteinExistence type="predicted"/>
<evidence type="ECO:0000256" key="1">
    <source>
        <dbReference type="ARBA" id="ARBA00023015"/>
    </source>
</evidence>
<dbReference type="Gene3D" id="1.25.40.10">
    <property type="entry name" value="Tetratricopeptide repeat domain"/>
    <property type="match status" value="1"/>
</dbReference>
<dbReference type="Proteomes" id="UP001501509">
    <property type="component" value="Unassembled WGS sequence"/>
</dbReference>
<dbReference type="CDD" id="cd15831">
    <property type="entry name" value="BTAD"/>
    <property type="match status" value="1"/>
</dbReference>
<evidence type="ECO:0000256" key="3">
    <source>
        <dbReference type="SAM" id="Coils"/>
    </source>
</evidence>
<dbReference type="EMBL" id="BAAATD010000010">
    <property type="protein sequence ID" value="GAA2620522.1"/>
    <property type="molecule type" value="Genomic_DNA"/>
</dbReference>
<comment type="caution">
    <text evidence="6">The sequence shown here is derived from an EMBL/GenBank/DDBJ whole genome shotgun (WGS) entry which is preliminary data.</text>
</comment>
<dbReference type="Pfam" id="PF03704">
    <property type="entry name" value="BTAD"/>
    <property type="match status" value="1"/>
</dbReference>
<accession>A0ABN3Q8U5</accession>
<dbReference type="Gene3D" id="1.10.10.10">
    <property type="entry name" value="Winged helix-like DNA-binding domain superfamily/Winged helix DNA-binding domain"/>
    <property type="match status" value="1"/>
</dbReference>
<dbReference type="SUPFAM" id="SSF46894">
    <property type="entry name" value="C-terminal effector domain of the bipartite response regulators"/>
    <property type="match status" value="1"/>
</dbReference>
<evidence type="ECO:0000313" key="6">
    <source>
        <dbReference type="EMBL" id="GAA2620522.1"/>
    </source>
</evidence>
<dbReference type="InterPro" id="IPR036388">
    <property type="entry name" value="WH-like_DNA-bd_sf"/>
</dbReference>
<dbReference type="InterPro" id="IPR051677">
    <property type="entry name" value="AfsR-DnrI-RedD_regulator"/>
</dbReference>
<feature type="region of interest" description="Disordered" evidence="4">
    <location>
        <begin position="275"/>
        <end position="341"/>
    </location>
</feature>
<dbReference type="RefSeq" id="WP_344546342.1">
    <property type="nucleotide sequence ID" value="NZ_BAAATD010000010.1"/>
</dbReference>
<gene>
    <name evidence="6" type="ORF">GCM10010411_65450</name>
</gene>